<dbReference type="EMBL" id="VNFK01000002">
    <property type="protein sequence ID" value="TVU66192.1"/>
    <property type="molecule type" value="Genomic_DNA"/>
</dbReference>
<dbReference type="PROSITE" id="PS51819">
    <property type="entry name" value="VOC"/>
    <property type="match status" value="1"/>
</dbReference>
<evidence type="ECO:0000313" key="3">
    <source>
        <dbReference type="EMBL" id="TVU66192.1"/>
    </source>
</evidence>
<dbReference type="GO" id="GO:0004462">
    <property type="term" value="F:lactoylglutathione lyase activity"/>
    <property type="evidence" value="ECO:0007669"/>
    <property type="project" value="InterPro"/>
</dbReference>
<dbReference type="GO" id="GO:0046872">
    <property type="term" value="F:metal ion binding"/>
    <property type="evidence" value="ECO:0007669"/>
    <property type="project" value="UniProtKB-KW"/>
</dbReference>
<dbReference type="InterPro" id="IPR004360">
    <property type="entry name" value="Glyas_Fos-R_dOase_dom"/>
</dbReference>
<keyword evidence="1" id="KW-0479">Metal-binding</keyword>
<dbReference type="CDD" id="cd06587">
    <property type="entry name" value="VOC"/>
    <property type="match status" value="1"/>
</dbReference>
<dbReference type="PROSITE" id="PS00934">
    <property type="entry name" value="GLYOXALASE_I_1"/>
    <property type="match status" value="1"/>
</dbReference>
<dbReference type="Gene3D" id="3.10.180.10">
    <property type="entry name" value="2,3-Dihydroxybiphenyl 1,2-Dioxygenase, domain 1"/>
    <property type="match status" value="1"/>
</dbReference>
<dbReference type="InterPro" id="IPR029068">
    <property type="entry name" value="Glyas_Bleomycin-R_OHBP_Dase"/>
</dbReference>
<comment type="caution">
    <text evidence="3">The sequence shown here is derived from an EMBL/GenBank/DDBJ whole genome shotgun (WGS) entry which is preliminary data.</text>
</comment>
<dbReference type="Proteomes" id="UP000316500">
    <property type="component" value="Unassembled WGS sequence"/>
</dbReference>
<evidence type="ECO:0000259" key="2">
    <source>
        <dbReference type="PROSITE" id="PS51819"/>
    </source>
</evidence>
<dbReference type="AlphaFoldDB" id="A0A558HAM9"/>
<dbReference type="InterPro" id="IPR037523">
    <property type="entry name" value="VOC_core"/>
</dbReference>
<evidence type="ECO:0000256" key="1">
    <source>
        <dbReference type="ARBA" id="ARBA00022723"/>
    </source>
</evidence>
<dbReference type="OrthoDB" id="9798430at2"/>
<gene>
    <name evidence="3" type="ORF">FQP90_02085</name>
</gene>
<proteinExistence type="predicted"/>
<organism evidence="3 4">
    <name type="scientific">Paenarthrobacter nitroguajacolicus</name>
    <name type="common">Arthrobacter nitroguajacolicus</name>
    <dbReference type="NCBI Taxonomy" id="211146"/>
    <lineage>
        <taxon>Bacteria</taxon>
        <taxon>Bacillati</taxon>
        <taxon>Actinomycetota</taxon>
        <taxon>Actinomycetes</taxon>
        <taxon>Micrococcales</taxon>
        <taxon>Micrococcaceae</taxon>
        <taxon>Paenarthrobacter</taxon>
    </lineage>
</organism>
<evidence type="ECO:0000313" key="4">
    <source>
        <dbReference type="Proteomes" id="UP000316500"/>
    </source>
</evidence>
<dbReference type="RefSeq" id="WP_144648098.1">
    <property type="nucleotide sequence ID" value="NZ_VNFK01000002.1"/>
</dbReference>
<accession>A0A558HAM9</accession>
<dbReference type="SUPFAM" id="SSF54593">
    <property type="entry name" value="Glyoxalase/Bleomycin resistance protein/Dihydroxybiphenyl dioxygenase"/>
    <property type="match status" value="1"/>
</dbReference>
<sequence length="157" mass="17298">MIYQGDLMRHHHTALHVTDMERSERFYVDGLGLTRLDAWTSGPYIGDLYGRPNVQVRAMLLATGDGSFRLELAHAEPLLPAVNPSEAQPGTAHLAFTDIDVRQVYTRMTALGYSAVSEPVAPTSGPIAGGWLVYLLDPDGNRVELIQPPDWRPSKDS</sequence>
<feature type="domain" description="VOC" evidence="2">
    <location>
        <begin position="9"/>
        <end position="148"/>
    </location>
</feature>
<name>A0A558HAM9_PAENT</name>
<dbReference type="InterPro" id="IPR018146">
    <property type="entry name" value="Glyoxalase_1_CS"/>
</dbReference>
<dbReference type="Pfam" id="PF00903">
    <property type="entry name" value="Glyoxalase"/>
    <property type="match status" value="1"/>
</dbReference>
<reference evidence="3 4" key="1">
    <citation type="submission" date="2019-07" db="EMBL/GenBank/DDBJ databases">
        <title>Diversity of Bacteria from Kongsfjorden, Arctic.</title>
        <authorList>
            <person name="Yu Y."/>
        </authorList>
    </citation>
    <scope>NUCLEOTIDE SEQUENCE [LARGE SCALE GENOMIC DNA]</scope>
    <source>
        <strain evidence="3 4">SM1928</strain>
    </source>
</reference>
<protein>
    <submittedName>
        <fullName evidence="3">VOC family protein</fullName>
    </submittedName>
</protein>